<dbReference type="Gene3D" id="1.20.5.100">
    <property type="entry name" value="Cytochrome c1, transmembrane anchor, C-terminal"/>
    <property type="match status" value="1"/>
</dbReference>
<accession>A0A3B0XSJ0</accession>
<dbReference type="EMBL" id="UOFG01000078">
    <property type="protein sequence ID" value="VAW59346.1"/>
    <property type="molecule type" value="Genomic_DNA"/>
</dbReference>
<dbReference type="GO" id="GO:0046872">
    <property type="term" value="F:metal ion binding"/>
    <property type="evidence" value="ECO:0007669"/>
    <property type="project" value="UniProtKB-KW"/>
</dbReference>
<dbReference type="Pfam" id="PF02167">
    <property type="entry name" value="Cytochrom_C1"/>
    <property type="match status" value="1"/>
</dbReference>
<dbReference type="PROSITE" id="PS51007">
    <property type="entry name" value="CYTC"/>
    <property type="match status" value="1"/>
</dbReference>
<dbReference type="GO" id="GO:0016020">
    <property type="term" value="C:membrane"/>
    <property type="evidence" value="ECO:0007669"/>
    <property type="project" value="UniProtKB-SubCell"/>
</dbReference>
<evidence type="ECO:0000256" key="6">
    <source>
        <dbReference type="ARBA" id="ARBA00023004"/>
    </source>
</evidence>
<protein>
    <submittedName>
        <fullName evidence="10">Ubiquinol-cytochrome C reductase, cytochrome C1 subunit</fullName>
    </submittedName>
</protein>
<evidence type="ECO:0000259" key="9">
    <source>
        <dbReference type="PROSITE" id="PS51007"/>
    </source>
</evidence>
<keyword evidence="6" id="KW-0408">Iron</keyword>
<feature type="domain" description="Cytochrome c" evidence="9">
    <location>
        <begin position="45"/>
        <end position="144"/>
    </location>
</feature>
<evidence type="ECO:0000313" key="10">
    <source>
        <dbReference type="EMBL" id="VAW59346.1"/>
    </source>
</evidence>
<dbReference type="AlphaFoldDB" id="A0A3B0XSJ0"/>
<evidence type="ECO:0000256" key="7">
    <source>
        <dbReference type="ARBA" id="ARBA00023136"/>
    </source>
</evidence>
<dbReference type="InterPro" id="IPR002326">
    <property type="entry name" value="Cyt_c1"/>
</dbReference>
<dbReference type="PANTHER" id="PTHR10266:SF3">
    <property type="entry name" value="CYTOCHROME C1, HEME PROTEIN, MITOCHONDRIAL"/>
    <property type="match status" value="1"/>
</dbReference>
<keyword evidence="5 8" id="KW-1133">Transmembrane helix</keyword>
<dbReference type="GO" id="GO:0020037">
    <property type="term" value="F:heme binding"/>
    <property type="evidence" value="ECO:0007669"/>
    <property type="project" value="InterPro"/>
</dbReference>
<dbReference type="PANTHER" id="PTHR10266">
    <property type="entry name" value="CYTOCHROME C1"/>
    <property type="match status" value="1"/>
</dbReference>
<evidence type="ECO:0000256" key="5">
    <source>
        <dbReference type="ARBA" id="ARBA00022989"/>
    </source>
</evidence>
<keyword evidence="2" id="KW-0349">Heme</keyword>
<dbReference type="SUPFAM" id="SSF46626">
    <property type="entry name" value="Cytochrome c"/>
    <property type="match status" value="1"/>
</dbReference>
<dbReference type="InterPro" id="IPR009056">
    <property type="entry name" value="Cyt_c-like_dom"/>
</dbReference>
<name>A0A3B0XSJ0_9ZZZZ</name>
<dbReference type="Gene3D" id="1.10.760.10">
    <property type="entry name" value="Cytochrome c-like domain"/>
    <property type="match status" value="1"/>
</dbReference>
<feature type="transmembrane region" description="Helical" evidence="8">
    <location>
        <begin position="233"/>
        <end position="251"/>
    </location>
</feature>
<evidence type="ECO:0000256" key="3">
    <source>
        <dbReference type="ARBA" id="ARBA00022692"/>
    </source>
</evidence>
<evidence type="ECO:0000256" key="2">
    <source>
        <dbReference type="ARBA" id="ARBA00022617"/>
    </source>
</evidence>
<evidence type="ECO:0000256" key="8">
    <source>
        <dbReference type="SAM" id="Phobius"/>
    </source>
</evidence>
<dbReference type="InterPro" id="IPR036909">
    <property type="entry name" value="Cyt_c-like_dom_sf"/>
</dbReference>
<sequence length="268" mass="30253">MMRFTEKTRIRAILSAALLSFSGLLMASGGSVHLDHAPINLKDNGSLKRGAEIFANNCLSCHAADYMRYNRIGTDLGWTDLEVTEKLINTRAANGEKTKAGELMKVAMNNDYASVAFGTKIPGLTVIARAKGADWLYTYLRTFYLDDSRPMGMNNRVFPDVGMPHVLWKQQGLQKAIFKTEEGTDGNPKHVFEKMEIVQPGTMSVDEYNAFVGDLVNFMVYMGEPVQLERRSLGVWVLGFLFIFLIFAYLLKKEYWKDIDKKARPTLK</sequence>
<keyword evidence="3 8" id="KW-0812">Transmembrane</keyword>
<evidence type="ECO:0000256" key="1">
    <source>
        <dbReference type="ARBA" id="ARBA00004370"/>
    </source>
</evidence>
<gene>
    <name evidence="10" type="ORF">MNBD_GAMMA11-1958</name>
</gene>
<evidence type="ECO:0000256" key="4">
    <source>
        <dbReference type="ARBA" id="ARBA00022723"/>
    </source>
</evidence>
<keyword evidence="7 8" id="KW-0472">Membrane</keyword>
<proteinExistence type="predicted"/>
<keyword evidence="4" id="KW-0479">Metal-binding</keyword>
<dbReference type="GO" id="GO:0009055">
    <property type="term" value="F:electron transfer activity"/>
    <property type="evidence" value="ECO:0007669"/>
    <property type="project" value="InterPro"/>
</dbReference>
<organism evidence="10">
    <name type="scientific">hydrothermal vent metagenome</name>
    <dbReference type="NCBI Taxonomy" id="652676"/>
    <lineage>
        <taxon>unclassified sequences</taxon>
        <taxon>metagenomes</taxon>
        <taxon>ecological metagenomes</taxon>
    </lineage>
</organism>
<reference evidence="10" key="1">
    <citation type="submission" date="2018-06" db="EMBL/GenBank/DDBJ databases">
        <authorList>
            <person name="Zhirakovskaya E."/>
        </authorList>
    </citation>
    <scope>NUCLEOTIDE SEQUENCE</scope>
</reference>
<comment type="subcellular location">
    <subcellularLocation>
        <location evidence="1">Membrane</location>
    </subcellularLocation>
</comment>